<keyword evidence="7" id="KW-0234">DNA repair</keyword>
<dbReference type="OrthoDB" id="6152543at2759"/>
<dbReference type="Gene3D" id="3.40.50.300">
    <property type="entry name" value="P-loop containing nucleotide triphosphate hydrolases"/>
    <property type="match status" value="1"/>
</dbReference>
<dbReference type="AlphaFoldDB" id="A0A8B6E8E8"/>
<dbReference type="CDD" id="cd18809">
    <property type="entry name" value="SF1_C_RecD"/>
    <property type="match status" value="1"/>
</dbReference>
<dbReference type="InterPro" id="IPR049163">
    <property type="entry name" value="Pif1-like_2B_dom"/>
</dbReference>
<keyword evidence="3" id="KW-0378">Hydrolase</keyword>
<accession>A0A8B6E8E8</accession>
<evidence type="ECO:0000256" key="2">
    <source>
        <dbReference type="ARBA" id="ARBA00022763"/>
    </source>
</evidence>
<keyword evidence="1" id="KW-0547">Nucleotide-binding</keyword>
<evidence type="ECO:0000256" key="4">
    <source>
        <dbReference type="ARBA" id="ARBA00022806"/>
    </source>
</evidence>
<evidence type="ECO:0000256" key="1">
    <source>
        <dbReference type="ARBA" id="ARBA00022741"/>
    </source>
</evidence>
<evidence type="ECO:0000313" key="11">
    <source>
        <dbReference type="Proteomes" id="UP000596742"/>
    </source>
</evidence>
<comment type="caution">
    <text evidence="10">The sequence shown here is derived from an EMBL/GenBank/DDBJ whole genome shotgun (WGS) entry which is preliminary data.</text>
</comment>
<evidence type="ECO:0000256" key="3">
    <source>
        <dbReference type="ARBA" id="ARBA00022801"/>
    </source>
</evidence>
<evidence type="ECO:0000256" key="7">
    <source>
        <dbReference type="ARBA" id="ARBA00023204"/>
    </source>
</evidence>
<dbReference type="InterPro" id="IPR027417">
    <property type="entry name" value="P-loop_NTPase"/>
</dbReference>
<keyword evidence="8" id="KW-0413">Isomerase</keyword>
<dbReference type="Pfam" id="PF21530">
    <property type="entry name" value="Pif1_2B_dom"/>
    <property type="match status" value="1"/>
</dbReference>
<keyword evidence="4" id="KW-0347">Helicase</keyword>
<dbReference type="PANTHER" id="PTHR47642:SF5">
    <property type="entry name" value="ATP-DEPENDENT DNA HELICASE"/>
    <property type="match status" value="1"/>
</dbReference>
<organism evidence="10 11">
    <name type="scientific">Mytilus galloprovincialis</name>
    <name type="common">Mediterranean mussel</name>
    <dbReference type="NCBI Taxonomy" id="29158"/>
    <lineage>
        <taxon>Eukaryota</taxon>
        <taxon>Metazoa</taxon>
        <taxon>Spiralia</taxon>
        <taxon>Lophotrochozoa</taxon>
        <taxon>Mollusca</taxon>
        <taxon>Bivalvia</taxon>
        <taxon>Autobranchia</taxon>
        <taxon>Pteriomorphia</taxon>
        <taxon>Mytilida</taxon>
        <taxon>Mytiloidea</taxon>
        <taxon>Mytilidae</taxon>
        <taxon>Mytilinae</taxon>
        <taxon>Mytilus</taxon>
    </lineage>
</organism>
<proteinExistence type="predicted"/>
<evidence type="ECO:0000259" key="9">
    <source>
        <dbReference type="Pfam" id="PF21530"/>
    </source>
</evidence>
<evidence type="ECO:0000256" key="5">
    <source>
        <dbReference type="ARBA" id="ARBA00022840"/>
    </source>
</evidence>
<dbReference type="PANTHER" id="PTHR47642">
    <property type="entry name" value="ATP-DEPENDENT DNA HELICASE"/>
    <property type="match status" value="1"/>
</dbReference>
<sequence>MFKDVCQETVTPKAQDFFKNSLTGKLSQKDEPYSTFTSEDLQDVIELGLCARIMLIRNIDTTDGLVNGEFGNSVRISPVEEVLHGKNVTRKQLPLRLGWAATIHKVQGMTVKEIVVSLKRTFASGMAYVALSRVSSLKGMHIIDFDPKIIYASEIKRYNYSSRFNGILPPIKIFN</sequence>
<keyword evidence="11" id="KW-1185">Reference proteome</keyword>
<dbReference type="EMBL" id="UYJE01004771">
    <property type="protein sequence ID" value="VDI31283.1"/>
    <property type="molecule type" value="Genomic_DNA"/>
</dbReference>
<evidence type="ECO:0000313" key="10">
    <source>
        <dbReference type="EMBL" id="VDI31283.1"/>
    </source>
</evidence>
<reference evidence="10" key="1">
    <citation type="submission" date="2018-11" db="EMBL/GenBank/DDBJ databases">
        <authorList>
            <person name="Alioto T."/>
            <person name="Alioto T."/>
        </authorList>
    </citation>
    <scope>NUCLEOTIDE SEQUENCE</scope>
</reference>
<keyword evidence="5" id="KW-0067">ATP-binding</keyword>
<name>A0A8B6E8E8_MYTGA</name>
<keyword evidence="2" id="KW-0227">DNA damage</keyword>
<dbReference type="Proteomes" id="UP000596742">
    <property type="component" value="Unassembled WGS sequence"/>
</dbReference>
<protein>
    <recommendedName>
        <fullName evidence="9">DNA helicase Pif1-like 2B domain-containing protein</fullName>
    </recommendedName>
</protein>
<feature type="domain" description="DNA helicase Pif1-like 2B" evidence="9">
    <location>
        <begin position="47"/>
        <end position="69"/>
    </location>
</feature>
<dbReference type="InterPro" id="IPR051055">
    <property type="entry name" value="PIF1_helicase"/>
</dbReference>
<dbReference type="SUPFAM" id="SSF52540">
    <property type="entry name" value="P-loop containing nucleoside triphosphate hydrolases"/>
    <property type="match status" value="1"/>
</dbReference>
<gene>
    <name evidence="10" type="ORF">MGAL_10B042748</name>
</gene>
<keyword evidence="6" id="KW-0238">DNA-binding</keyword>
<evidence type="ECO:0000256" key="8">
    <source>
        <dbReference type="ARBA" id="ARBA00023235"/>
    </source>
</evidence>
<evidence type="ECO:0000256" key="6">
    <source>
        <dbReference type="ARBA" id="ARBA00023125"/>
    </source>
</evidence>